<dbReference type="EMBL" id="JRES01001168">
    <property type="protein sequence ID" value="KNC24887.1"/>
    <property type="molecule type" value="Genomic_DNA"/>
</dbReference>
<feature type="region of interest" description="Disordered" evidence="1">
    <location>
        <begin position="172"/>
        <end position="227"/>
    </location>
</feature>
<accession>A0A0L0BXZ6</accession>
<reference evidence="2 3" key="1">
    <citation type="journal article" date="2015" name="Nat. Commun.">
        <title>Lucilia cuprina genome unlocks parasitic fly biology to underpin future interventions.</title>
        <authorList>
            <person name="Anstead C.A."/>
            <person name="Korhonen P.K."/>
            <person name="Young N.D."/>
            <person name="Hall R.S."/>
            <person name="Jex A.R."/>
            <person name="Murali S.C."/>
            <person name="Hughes D.S."/>
            <person name="Lee S.F."/>
            <person name="Perry T."/>
            <person name="Stroehlein A.J."/>
            <person name="Ansell B.R."/>
            <person name="Breugelmans B."/>
            <person name="Hofmann A."/>
            <person name="Qu J."/>
            <person name="Dugan S."/>
            <person name="Lee S.L."/>
            <person name="Chao H."/>
            <person name="Dinh H."/>
            <person name="Han Y."/>
            <person name="Doddapaneni H.V."/>
            <person name="Worley K.C."/>
            <person name="Muzny D.M."/>
            <person name="Ioannidis P."/>
            <person name="Waterhouse R.M."/>
            <person name="Zdobnov E.M."/>
            <person name="James P.J."/>
            <person name="Bagnall N.H."/>
            <person name="Kotze A.C."/>
            <person name="Gibbs R.A."/>
            <person name="Richards S."/>
            <person name="Batterham P."/>
            <person name="Gasser R.B."/>
        </authorList>
    </citation>
    <scope>NUCLEOTIDE SEQUENCE [LARGE SCALE GENOMIC DNA]</scope>
    <source>
        <strain evidence="2 3">LS</strain>
        <tissue evidence="2">Full body</tissue>
    </source>
</reference>
<dbReference type="Proteomes" id="UP000037069">
    <property type="component" value="Unassembled WGS sequence"/>
</dbReference>
<feature type="compositionally biased region" description="Pro residues" evidence="1">
    <location>
        <begin position="205"/>
        <end position="223"/>
    </location>
</feature>
<feature type="compositionally biased region" description="Low complexity" evidence="1">
    <location>
        <begin position="189"/>
        <end position="204"/>
    </location>
</feature>
<feature type="region of interest" description="Disordered" evidence="1">
    <location>
        <begin position="236"/>
        <end position="255"/>
    </location>
</feature>
<protein>
    <submittedName>
        <fullName evidence="2">Uncharacterized protein</fullName>
    </submittedName>
</protein>
<evidence type="ECO:0000256" key="1">
    <source>
        <dbReference type="SAM" id="MobiDB-lite"/>
    </source>
</evidence>
<comment type="caution">
    <text evidence="2">The sequence shown here is derived from an EMBL/GenBank/DDBJ whole genome shotgun (WGS) entry which is preliminary data.</text>
</comment>
<dbReference type="AlphaFoldDB" id="A0A0L0BXZ6"/>
<keyword evidence="3" id="KW-1185">Reference proteome</keyword>
<gene>
    <name evidence="2" type="ORF">FF38_07887</name>
</gene>
<proteinExistence type="predicted"/>
<feature type="compositionally biased region" description="Basic residues" evidence="1">
    <location>
        <begin position="172"/>
        <end position="188"/>
    </location>
</feature>
<evidence type="ECO:0000313" key="2">
    <source>
        <dbReference type="EMBL" id="KNC24887.1"/>
    </source>
</evidence>
<evidence type="ECO:0000313" key="3">
    <source>
        <dbReference type="Proteomes" id="UP000037069"/>
    </source>
</evidence>
<sequence length="274" mass="29583">MISIWYNSENRDWGLRHTSLRKPSFSNINNSSNINACPAPPPTPHCVCNTNTVTATTTLAGTGAATSAVGAITNTDLFNPTSTSGLSLTNSHINQQQINYFEFPPKASLLVHSPLSSLSAPSLATTTVVALAAATASNSSTGSCTNTSFSTGATGCVSANNSPKSIYHYQHHSHTHTHLQQHHHHRQQQKQQELQHQLHYISPPLQSPPPSVKLPSPSAPPTPTATQLTSHTITMGRREIKRSNTSGSTTKSYDSGSVYFKYSLHVLYESKKQE</sequence>
<feature type="compositionally biased region" description="Polar residues" evidence="1">
    <location>
        <begin position="243"/>
        <end position="255"/>
    </location>
</feature>
<name>A0A0L0BXZ6_LUCCU</name>
<organism evidence="2 3">
    <name type="scientific">Lucilia cuprina</name>
    <name type="common">Green bottle fly</name>
    <name type="synonym">Australian sheep blowfly</name>
    <dbReference type="NCBI Taxonomy" id="7375"/>
    <lineage>
        <taxon>Eukaryota</taxon>
        <taxon>Metazoa</taxon>
        <taxon>Ecdysozoa</taxon>
        <taxon>Arthropoda</taxon>
        <taxon>Hexapoda</taxon>
        <taxon>Insecta</taxon>
        <taxon>Pterygota</taxon>
        <taxon>Neoptera</taxon>
        <taxon>Endopterygota</taxon>
        <taxon>Diptera</taxon>
        <taxon>Brachycera</taxon>
        <taxon>Muscomorpha</taxon>
        <taxon>Oestroidea</taxon>
        <taxon>Calliphoridae</taxon>
        <taxon>Luciliinae</taxon>
        <taxon>Lucilia</taxon>
    </lineage>
</organism>